<reference evidence="1" key="1">
    <citation type="submission" date="2020-08" db="EMBL/GenBank/DDBJ databases">
        <title>Multicomponent nature underlies the extraordinary mechanical properties of spider dragline silk.</title>
        <authorList>
            <person name="Kono N."/>
            <person name="Nakamura H."/>
            <person name="Mori M."/>
            <person name="Yoshida Y."/>
            <person name="Ohtoshi R."/>
            <person name="Malay A.D."/>
            <person name="Moran D.A.P."/>
            <person name="Tomita M."/>
            <person name="Numata K."/>
            <person name="Arakawa K."/>
        </authorList>
    </citation>
    <scope>NUCLEOTIDE SEQUENCE</scope>
</reference>
<evidence type="ECO:0000313" key="1">
    <source>
        <dbReference type="EMBL" id="GFU33355.1"/>
    </source>
</evidence>
<protein>
    <submittedName>
        <fullName evidence="1">Uncharacterized protein</fullName>
    </submittedName>
</protein>
<evidence type="ECO:0000313" key="2">
    <source>
        <dbReference type="Proteomes" id="UP000887013"/>
    </source>
</evidence>
<dbReference type="AlphaFoldDB" id="A0A8X6QRV0"/>
<sequence>MDYNRSEVLIYISLSRHCSTPNNVQIRGGGIYRHTGLDNHFAIIKSSTLVQKCKIIPSTTFSPDDNPTIDVLYTKMGLVREEHVASISPSLSEML</sequence>
<keyword evidence="2" id="KW-1185">Reference proteome</keyword>
<name>A0A8X6QRV0_NEPPI</name>
<dbReference type="EMBL" id="BMAW01130065">
    <property type="protein sequence ID" value="GFU33355.1"/>
    <property type="molecule type" value="Genomic_DNA"/>
</dbReference>
<comment type="caution">
    <text evidence="1">The sequence shown here is derived from an EMBL/GenBank/DDBJ whole genome shotgun (WGS) entry which is preliminary data.</text>
</comment>
<gene>
    <name evidence="1" type="primary">AVEN_150612_1</name>
    <name evidence="1" type="ORF">NPIL_4441</name>
</gene>
<proteinExistence type="predicted"/>
<dbReference type="Proteomes" id="UP000887013">
    <property type="component" value="Unassembled WGS sequence"/>
</dbReference>
<dbReference type="OrthoDB" id="6460050at2759"/>
<organism evidence="1 2">
    <name type="scientific">Nephila pilipes</name>
    <name type="common">Giant wood spider</name>
    <name type="synonym">Nephila maculata</name>
    <dbReference type="NCBI Taxonomy" id="299642"/>
    <lineage>
        <taxon>Eukaryota</taxon>
        <taxon>Metazoa</taxon>
        <taxon>Ecdysozoa</taxon>
        <taxon>Arthropoda</taxon>
        <taxon>Chelicerata</taxon>
        <taxon>Arachnida</taxon>
        <taxon>Araneae</taxon>
        <taxon>Araneomorphae</taxon>
        <taxon>Entelegynae</taxon>
        <taxon>Araneoidea</taxon>
        <taxon>Nephilidae</taxon>
        <taxon>Nephila</taxon>
    </lineage>
</organism>
<accession>A0A8X6QRV0</accession>